<dbReference type="EMBL" id="FNOV01000012">
    <property type="protein sequence ID" value="SDY72601.1"/>
    <property type="molecule type" value="Genomic_DNA"/>
</dbReference>
<dbReference type="Proteomes" id="UP000199249">
    <property type="component" value="Unassembled WGS sequence"/>
</dbReference>
<accession>A0A1H3M7A3</accession>
<sequence length="346" mass="38852">MRSEKVELKGEKLLCHLERSEGPVQKLISLVSCLVPKVFASFRMTDGFSRFFLVSLLTSQLSLLASAQTTAPPAGSVAPAAQAAPVVQVPPDTAGPARGWQLVRTLILPQPGAASLDRRGNFYVTDRQNNLRQFGPDGQPLNVYAPPLPGHVMQVEAWNTAKILVFYDDRQQVLLLDRFLSPISELPLPQLLDGQARVVTLAPDDRYWLFNESDLTLRQFDATQKRFTITTPLDILIGRSRPDFRFLREYQNNLYLVDRVGGVYVFDNLGNFRKKLPLPGLSYVGFRGDELYYLGRAGELRFFHLYNLTERALPLPLADVQQVLLSDQYAYLLTAAGVRVYKIPGK</sequence>
<reference evidence="2" key="1">
    <citation type="submission" date="2016-10" db="EMBL/GenBank/DDBJ databases">
        <authorList>
            <person name="Varghese N."/>
            <person name="Submissions S."/>
        </authorList>
    </citation>
    <scope>NUCLEOTIDE SEQUENCE [LARGE SCALE GENOMIC DNA]</scope>
    <source>
        <strain evidence="2">CGMCC 1.8975</strain>
    </source>
</reference>
<dbReference type="SUPFAM" id="SSF101898">
    <property type="entry name" value="NHL repeat"/>
    <property type="match status" value="1"/>
</dbReference>
<dbReference type="AlphaFoldDB" id="A0A1H3M7A3"/>
<evidence type="ECO:0000313" key="2">
    <source>
        <dbReference type="Proteomes" id="UP000199249"/>
    </source>
</evidence>
<evidence type="ECO:0008006" key="3">
    <source>
        <dbReference type="Google" id="ProtNLM"/>
    </source>
</evidence>
<proteinExistence type="predicted"/>
<organism evidence="1 2">
    <name type="scientific">Hymenobacter psychrophilus</name>
    <dbReference type="NCBI Taxonomy" id="651662"/>
    <lineage>
        <taxon>Bacteria</taxon>
        <taxon>Pseudomonadati</taxon>
        <taxon>Bacteroidota</taxon>
        <taxon>Cytophagia</taxon>
        <taxon>Cytophagales</taxon>
        <taxon>Hymenobacteraceae</taxon>
        <taxon>Hymenobacter</taxon>
    </lineage>
</organism>
<keyword evidence="2" id="KW-1185">Reference proteome</keyword>
<dbReference type="STRING" id="651662.SAMN04488069_11284"/>
<evidence type="ECO:0000313" key="1">
    <source>
        <dbReference type="EMBL" id="SDY72601.1"/>
    </source>
</evidence>
<gene>
    <name evidence="1" type="ORF">SAMN04488069_11284</name>
</gene>
<protein>
    <recommendedName>
        <fullName evidence="3">NHL repeat-containing protein</fullName>
    </recommendedName>
</protein>
<name>A0A1H3M7A3_9BACT</name>